<gene>
    <name evidence="1" type="ORF">Patl1_28738</name>
</gene>
<protein>
    <submittedName>
        <fullName evidence="1">Uncharacterized protein</fullName>
    </submittedName>
</protein>
<dbReference type="EMBL" id="CM047901">
    <property type="protein sequence ID" value="KAJ0097784.1"/>
    <property type="molecule type" value="Genomic_DNA"/>
</dbReference>
<proteinExistence type="predicted"/>
<accession>A0ACC1BFP4</accession>
<evidence type="ECO:0000313" key="1">
    <source>
        <dbReference type="EMBL" id="KAJ0097784.1"/>
    </source>
</evidence>
<dbReference type="Proteomes" id="UP001164250">
    <property type="component" value="Chromosome 5"/>
</dbReference>
<reference evidence="2" key="1">
    <citation type="journal article" date="2023" name="G3 (Bethesda)">
        <title>Genome assembly and association tests identify interacting loci associated with vigor, precocity, and sex in interspecific pistachio rootstocks.</title>
        <authorList>
            <person name="Palmer W."/>
            <person name="Jacygrad E."/>
            <person name="Sagayaradj S."/>
            <person name="Cavanaugh K."/>
            <person name="Han R."/>
            <person name="Bertier L."/>
            <person name="Beede B."/>
            <person name="Kafkas S."/>
            <person name="Golino D."/>
            <person name="Preece J."/>
            <person name="Michelmore R."/>
        </authorList>
    </citation>
    <scope>NUCLEOTIDE SEQUENCE [LARGE SCALE GENOMIC DNA]</scope>
</reference>
<sequence>MVSIILKYLQCFSRSIINFSINLEGVILHISSNVSIHRISKEGAGVKKLQNINVDQRIQSIL</sequence>
<evidence type="ECO:0000313" key="2">
    <source>
        <dbReference type="Proteomes" id="UP001164250"/>
    </source>
</evidence>
<name>A0ACC1BFP4_9ROSI</name>
<keyword evidence="2" id="KW-1185">Reference proteome</keyword>
<organism evidence="1 2">
    <name type="scientific">Pistacia atlantica</name>
    <dbReference type="NCBI Taxonomy" id="434234"/>
    <lineage>
        <taxon>Eukaryota</taxon>
        <taxon>Viridiplantae</taxon>
        <taxon>Streptophyta</taxon>
        <taxon>Embryophyta</taxon>
        <taxon>Tracheophyta</taxon>
        <taxon>Spermatophyta</taxon>
        <taxon>Magnoliopsida</taxon>
        <taxon>eudicotyledons</taxon>
        <taxon>Gunneridae</taxon>
        <taxon>Pentapetalae</taxon>
        <taxon>rosids</taxon>
        <taxon>malvids</taxon>
        <taxon>Sapindales</taxon>
        <taxon>Anacardiaceae</taxon>
        <taxon>Pistacia</taxon>
    </lineage>
</organism>
<comment type="caution">
    <text evidence="1">The sequence shown here is derived from an EMBL/GenBank/DDBJ whole genome shotgun (WGS) entry which is preliminary data.</text>
</comment>